<evidence type="ECO:0000313" key="2">
    <source>
        <dbReference type="Proteomes" id="UP001372338"/>
    </source>
</evidence>
<sequence length="131" mass="14199">MAQTPQPHDCPPLHTVTFSFSVSPTLSLNRRSPSLSLQLQHPSLFFNPHIPSSIPCIPSQSQLPLAPSFVQHQVLRRSSLSLTLVRPILPLSDLAAYLGPCSIIPCSVKYSIGCKSMLESTVAEAFVFSSA</sequence>
<organism evidence="1 2">
    <name type="scientific">Crotalaria pallida</name>
    <name type="common">Smooth rattlebox</name>
    <name type="synonym">Crotalaria striata</name>
    <dbReference type="NCBI Taxonomy" id="3830"/>
    <lineage>
        <taxon>Eukaryota</taxon>
        <taxon>Viridiplantae</taxon>
        <taxon>Streptophyta</taxon>
        <taxon>Embryophyta</taxon>
        <taxon>Tracheophyta</taxon>
        <taxon>Spermatophyta</taxon>
        <taxon>Magnoliopsida</taxon>
        <taxon>eudicotyledons</taxon>
        <taxon>Gunneridae</taxon>
        <taxon>Pentapetalae</taxon>
        <taxon>rosids</taxon>
        <taxon>fabids</taxon>
        <taxon>Fabales</taxon>
        <taxon>Fabaceae</taxon>
        <taxon>Papilionoideae</taxon>
        <taxon>50 kb inversion clade</taxon>
        <taxon>genistoids sensu lato</taxon>
        <taxon>core genistoids</taxon>
        <taxon>Crotalarieae</taxon>
        <taxon>Crotalaria</taxon>
    </lineage>
</organism>
<evidence type="ECO:0000313" key="1">
    <source>
        <dbReference type="EMBL" id="KAK7289816.1"/>
    </source>
</evidence>
<accession>A0AAN9J173</accession>
<dbReference type="Proteomes" id="UP001372338">
    <property type="component" value="Unassembled WGS sequence"/>
</dbReference>
<name>A0AAN9J173_CROPI</name>
<dbReference type="AlphaFoldDB" id="A0AAN9J173"/>
<protein>
    <submittedName>
        <fullName evidence="1">Uncharacterized protein</fullName>
    </submittedName>
</protein>
<comment type="caution">
    <text evidence="1">The sequence shown here is derived from an EMBL/GenBank/DDBJ whole genome shotgun (WGS) entry which is preliminary data.</text>
</comment>
<proteinExistence type="predicted"/>
<reference evidence="1 2" key="1">
    <citation type="submission" date="2024-01" db="EMBL/GenBank/DDBJ databases">
        <title>The genomes of 5 underutilized Papilionoideae crops provide insights into root nodulation and disease resistanc.</title>
        <authorList>
            <person name="Yuan L."/>
        </authorList>
    </citation>
    <scope>NUCLEOTIDE SEQUENCE [LARGE SCALE GENOMIC DNA]</scope>
    <source>
        <strain evidence="1">ZHUSHIDOU_FW_LH</strain>
        <tissue evidence="1">Leaf</tissue>
    </source>
</reference>
<keyword evidence="2" id="KW-1185">Reference proteome</keyword>
<dbReference type="EMBL" id="JAYWIO010000001">
    <property type="protein sequence ID" value="KAK7289816.1"/>
    <property type="molecule type" value="Genomic_DNA"/>
</dbReference>
<gene>
    <name evidence="1" type="ORF">RIF29_03778</name>
</gene>